<dbReference type="EMBL" id="HG994359">
    <property type="protein sequence ID" value="CAF2098249.1"/>
    <property type="molecule type" value="Genomic_DNA"/>
</dbReference>
<evidence type="ECO:0000313" key="1">
    <source>
        <dbReference type="EMBL" id="CAF2098249.1"/>
    </source>
</evidence>
<dbReference type="AlphaFoldDB" id="A0A816U3S3"/>
<protein>
    <submittedName>
        <fullName evidence="1">(rape) hypothetical protein</fullName>
    </submittedName>
</protein>
<accession>A0A816U3S3</accession>
<dbReference type="Proteomes" id="UP001295469">
    <property type="component" value="Chromosome A05"/>
</dbReference>
<sequence>MSTTGRERHRSWISRATECSRHHATRQCSSSCWPASPLSRFQEFPPTPPDFQTLLPTATSRFQNFNWIFFRSR</sequence>
<reference evidence="1" key="1">
    <citation type="submission" date="2021-01" db="EMBL/GenBank/DDBJ databases">
        <authorList>
            <consortium name="Genoscope - CEA"/>
            <person name="William W."/>
        </authorList>
    </citation>
    <scope>NUCLEOTIDE SEQUENCE</scope>
</reference>
<name>A0A816U3S3_BRANA</name>
<proteinExistence type="predicted"/>
<gene>
    <name evidence="1" type="ORF">DARMORV10_A05P22010.1</name>
</gene>
<organism evidence="1">
    <name type="scientific">Brassica napus</name>
    <name type="common">Rape</name>
    <dbReference type="NCBI Taxonomy" id="3708"/>
    <lineage>
        <taxon>Eukaryota</taxon>
        <taxon>Viridiplantae</taxon>
        <taxon>Streptophyta</taxon>
        <taxon>Embryophyta</taxon>
        <taxon>Tracheophyta</taxon>
        <taxon>Spermatophyta</taxon>
        <taxon>Magnoliopsida</taxon>
        <taxon>eudicotyledons</taxon>
        <taxon>Gunneridae</taxon>
        <taxon>Pentapetalae</taxon>
        <taxon>rosids</taxon>
        <taxon>malvids</taxon>
        <taxon>Brassicales</taxon>
        <taxon>Brassicaceae</taxon>
        <taxon>Brassiceae</taxon>
        <taxon>Brassica</taxon>
    </lineage>
</organism>